<proteinExistence type="inferred from homology"/>
<dbReference type="AlphaFoldDB" id="A0A1G4G916"/>
<evidence type="ECO:0000256" key="8">
    <source>
        <dbReference type="SAM" id="Coils"/>
    </source>
</evidence>
<dbReference type="GO" id="GO:1990281">
    <property type="term" value="C:efflux pump complex"/>
    <property type="evidence" value="ECO:0007669"/>
    <property type="project" value="TreeGrafter"/>
</dbReference>
<evidence type="ECO:0000256" key="2">
    <source>
        <dbReference type="ARBA" id="ARBA00007613"/>
    </source>
</evidence>
<dbReference type="InterPro" id="IPR051906">
    <property type="entry name" value="TolC-like"/>
</dbReference>
<gene>
    <name evidence="10" type="ORF">ING2E5A_2199</name>
</gene>
<dbReference type="SUPFAM" id="SSF56954">
    <property type="entry name" value="Outer membrane efflux proteins (OEP)"/>
    <property type="match status" value="1"/>
</dbReference>
<dbReference type="STRING" id="1642646.ING2E5A_2199"/>
<evidence type="ECO:0000256" key="3">
    <source>
        <dbReference type="ARBA" id="ARBA00022448"/>
    </source>
</evidence>
<evidence type="ECO:0000313" key="10">
    <source>
        <dbReference type="EMBL" id="SCM59012.1"/>
    </source>
</evidence>
<dbReference type="GO" id="GO:0015562">
    <property type="term" value="F:efflux transmembrane transporter activity"/>
    <property type="evidence" value="ECO:0007669"/>
    <property type="project" value="InterPro"/>
</dbReference>
<keyword evidence="11" id="KW-1185">Reference proteome</keyword>
<keyword evidence="9" id="KW-0732">Signal</keyword>
<dbReference type="Proteomes" id="UP000178485">
    <property type="component" value="Chromosome i"/>
</dbReference>
<evidence type="ECO:0000256" key="4">
    <source>
        <dbReference type="ARBA" id="ARBA00022452"/>
    </source>
</evidence>
<keyword evidence="4" id="KW-1134">Transmembrane beta strand</keyword>
<evidence type="ECO:0008006" key="12">
    <source>
        <dbReference type="Google" id="ProtNLM"/>
    </source>
</evidence>
<evidence type="ECO:0000256" key="6">
    <source>
        <dbReference type="ARBA" id="ARBA00023136"/>
    </source>
</evidence>
<dbReference type="InterPro" id="IPR003423">
    <property type="entry name" value="OMP_efflux"/>
</dbReference>
<evidence type="ECO:0000256" key="9">
    <source>
        <dbReference type="SAM" id="SignalP"/>
    </source>
</evidence>
<comment type="subcellular location">
    <subcellularLocation>
        <location evidence="1">Cell outer membrane</location>
    </subcellularLocation>
</comment>
<feature type="coiled-coil region" evidence="8">
    <location>
        <begin position="327"/>
        <end position="354"/>
    </location>
</feature>
<keyword evidence="8" id="KW-0175">Coiled coil</keyword>
<keyword evidence="3" id="KW-0813">Transport</keyword>
<evidence type="ECO:0000256" key="5">
    <source>
        <dbReference type="ARBA" id="ARBA00022692"/>
    </source>
</evidence>
<dbReference type="EMBL" id="LT608328">
    <property type="protein sequence ID" value="SCM59012.1"/>
    <property type="molecule type" value="Genomic_DNA"/>
</dbReference>
<feature type="chain" id="PRO_5009603960" description="TolC family protein" evidence="9">
    <location>
        <begin position="22"/>
        <end position="444"/>
    </location>
</feature>
<comment type="similarity">
    <text evidence="2">Belongs to the outer membrane factor (OMF) (TC 1.B.17) family.</text>
</comment>
<dbReference type="Pfam" id="PF02321">
    <property type="entry name" value="OEP"/>
    <property type="match status" value="2"/>
</dbReference>
<dbReference type="GO" id="GO:0015288">
    <property type="term" value="F:porin activity"/>
    <property type="evidence" value="ECO:0007669"/>
    <property type="project" value="TreeGrafter"/>
</dbReference>
<dbReference type="PANTHER" id="PTHR30026:SF20">
    <property type="entry name" value="OUTER MEMBRANE PROTEIN TOLC"/>
    <property type="match status" value="1"/>
</dbReference>
<protein>
    <recommendedName>
        <fullName evidence="12">TolC family protein</fullName>
    </recommendedName>
</protein>
<organism evidence="10 11">
    <name type="scientific">Petrimonas mucosa</name>
    <dbReference type="NCBI Taxonomy" id="1642646"/>
    <lineage>
        <taxon>Bacteria</taxon>
        <taxon>Pseudomonadati</taxon>
        <taxon>Bacteroidota</taxon>
        <taxon>Bacteroidia</taxon>
        <taxon>Bacteroidales</taxon>
        <taxon>Dysgonomonadaceae</taxon>
        <taxon>Petrimonas</taxon>
    </lineage>
</organism>
<evidence type="ECO:0000256" key="1">
    <source>
        <dbReference type="ARBA" id="ARBA00004442"/>
    </source>
</evidence>
<dbReference type="GO" id="GO:0009279">
    <property type="term" value="C:cell outer membrane"/>
    <property type="evidence" value="ECO:0007669"/>
    <property type="project" value="UniProtKB-SubCell"/>
</dbReference>
<dbReference type="Gene3D" id="1.20.1600.10">
    <property type="entry name" value="Outer membrane efflux proteins (OEP)"/>
    <property type="match status" value="1"/>
</dbReference>
<dbReference type="RefSeq" id="WP_071137371.1">
    <property type="nucleotide sequence ID" value="NZ_LT608328.1"/>
</dbReference>
<dbReference type="PANTHER" id="PTHR30026">
    <property type="entry name" value="OUTER MEMBRANE PROTEIN TOLC"/>
    <property type="match status" value="1"/>
</dbReference>
<feature type="signal peptide" evidence="9">
    <location>
        <begin position="1"/>
        <end position="21"/>
    </location>
</feature>
<keyword evidence="6" id="KW-0472">Membrane</keyword>
<name>A0A1G4G916_9BACT</name>
<evidence type="ECO:0000313" key="11">
    <source>
        <dbReference type="Proteomes" id="UP000178485"/>
    </source>
</evidence>
<dbReference type="KEGG" id="pmuc:ING2E5A_2199"/>
<reference evidence="10 11" key="1">
    <citation type="submission" date="2016-08" db="EMBL/GenBank/DDBJ databases">
        <authorList>
            <person name="Seilhamer J.J."/>
        </authorList>
    </citation>
    <scope>NUCLEOTIDE SEQUENCE [LARGE SCALE GENOMIC DNA]</scope>
    <source>
        <strain evidence="10">ING2-E5A</strain>
    </source>
</reference>
<keyword evidence="7" id="KW-0998">Cell outer membrane</keyword>
<sequence>MFNSKRFILPVILLLLPSLLAAQTVIDLKEVIRIGLENNYDLKISRNEQQISDNNVTPGNAGFLPTIGLNSGYNFRSNNIDQFPADGSETVSTRSSVTQTVDAGVNLNWTIFEGFKVQTNYKRLQELKSVGELNTQLAVENFIADITAEYYNYVQQALRMQNLKQALSLSRERLRIVEARYQIGSLSRLDLQQARVDFNADSSQLIQQYEVLHSSRIRLNEMMGVDNVEQHFLAADTTISFDPTLSKSELYNNMLKVNTSLLLAEKNKVLSELDLKMAQSQNYPYLRLNGEYGFTHFDYNTGGVDKQRNWGPTVGVTLGFTIFDGFNRSREQKNARLRINNRELQLERQKLMLQSDFANMWLAYQNNIELTNLEKESLENAQINYEIAMDRYKLGDLSGILLREAQVSLLQAEQRLLTAQYRTKLYEISLLQISGRIGEYLSAQ</sequence>
<accession>A0A1G4G916</accession>
<evidence type="ECO:0000256" key="7">
    <source>
        <dbReference type="ARBA" id="ARBA00023237"/>
    </source>
</evidence>
<keyword evidence="5" id="KW-0812">Transmembrane</keyword>